<feature type="signal peptide" evidence="2">
    <location>
        <begin position="1"/>
        <end position="20"/>
    </location>
</feature>
<feature type="region of interest" description="Disordered" evidence="1">
    <location>
        <begin position="74"/>
        <end position="118"/>
    </location>
</feature>
<evidence type="ECO:0008006" key="5">
    <source>
        <dbReference type="Google" id="ProtNLM"/>
    </source>
</evidence>
<feature type="compositionally biased region" description="Polar residues" evidence="1">
    <location>
        <begin position="92"/>
        <end position="106"/>
    </location>
</feature>
<dbReference type="EMBL" id="AVOT02043599">
    <property type="protein sequence ID" value="MBW0539009.1"/>
    <property type="molecule type" value="Genomic_DNA"/>
</dbReference>
<accession>A0A9Q3FH24</accession>
<evidence type="ECO:0000313" key="4">
    <source>
        <dbReference type="Proteomes" id="UP000765509"/>
    </source>
</evidence>
<dbReference type="Proteomes" id="UP000765509">
    <property type="component" value="Unassembled WGS sequence"/>
</dbReference>
<evidence type="ECO:0000256" key="2">
    <source>
        <dbReference type="SAM" id="SignalP"/>
    </source>
</evidence>
<evidence type="ECO:0000256" key="1">
    <source>
        <dbReference type="SAM" id="MobiDB-lite"/>
    </source>
</evidence>
<reference evidence="3" key="1">
    <citation type="submission" date="2021-03" db="EMBL/GenBank/DDBJ databases">
        <title>Draft genome sequence of rust myrtle Austropuccinia psidii MF-1, a brazilian biotype.</title>
        <authorList>
            <person name="Quecine M.C."/>
            <person name="Pachon D.M.R."/>
            <person name="Bonatelli M.L."/>
            <person name="Correr F.H."/>
            <person name="Franceschini L.M."/>
            <person name="Leite T.F."/>
            <person name="Margarido G.R.A."/>
            <person name="Almeida C.A."/>
            <person name="Ferrarezi J.A."/>
            <person name="Labate C.A."/>
        </authorList>
    </citation>
    <scope>NUCLEOTIDE SEQUENCE</scope>
    <source>
        <strain evidence="3">MF-1</strain>
    </source>
</reference>
<organism evidence="3 4">
    <name type="scientific">Austropuccinia psidii MF-1</name>
    <dbReference type="NCBI Taxonomy" id="1389203"/>
    <lineage>
        <taxon>Eukaryota</taxon>
        <taxon>Fungi</taxon>
        <taxon>Dikarya</taxon>
        <taxon>Basidiomycota</taxon>
        <taxon>Pucciniomycotina</taxon>
        <taxon>Pucciniomycetes</taxon>
        <taxon>Pucciniales</taxon>
        <taxon>Sphaerophragmiaceae</taxon>
        <taxon>Austropuccinia</taxon>
    </lineage>
</organism>
<gene>
    <name evidence="3" type="ORF">O181_078724</name>
</gene>
<feature type="chain" id="PRO_5040120815" description="RxLR effector protein" evidence="2">
    <location>
        <begin position="21"/>
        <end position="171"/>
    </location>
</feature>
<name>A0A9Q3FH24_9BASI</name>
<keyword evidence="2" id="KW-0732">Signal</keyword>
<feature type="compositionally biased region" description="Basic and acidic residues" evidence="1">
    <location>
        <begin position="109"/>
        <end position="118"/>
    </location>
</feature>
<keyword evidence="4" id="KW-1185">Reference proteome</keyword>
<dbReference type="AlphaFoldDB" id="A0A9Q3FH24"/>
<proteinExistence type="predicted"/>
<evidence type="ECO:0000313" key="3">
    <source>
        <dbReference type="EMBL" id="MBW0539009.1"/>
    </source>
</evidence>
<protein>
    <recommendedName>
        <fullName evidence="5">RxLR effector protein</fullName>
    </recommendedName>
</protein>
<comment type="caution">
    <text evidence="3">The sequence shown here is derived from an EMBL/GenBank/DDBJ whole genome shotgun (WGS) entry which is preliminary data.</text>
</comment>
<sequence length="171" mass="19180">MSLTSISLFLLLILTPQGNFSSFAKAGVVLKKPSDAHDTQSNVARKLTTSQIKGLEKRDMRRTLTRVVSMHPRVAGQVRQGEEVENEVCETARNTNRANEAESSASRQKKPEPRPFPENRVDAAIESLNNALEKIDFGGIDEMVDVYDRTDEAKQLGHMGKYTYDPRRKFG</sequence>